<gene>
    <name evidence="5" type="ORF">H5P27_17240</name>
</gene>
<organism evidence="5 6">
    <name type="scientific">Pelagicoccus albus</name>
    <dbReference type="NCBI Taxonomy" id="415222"/>
    <lineage>
        <taxon>Bacteria</taxon>
        <taxon>Pseudomonadati</taxon>
        <taxon>Verrucomicrobiota</taxon>
        <taxon>Opitutia</taxon>
        <taxon>Puniceicoccales</taxon>
        <taxon>Pelagicoccaceae</taxon>
        <taxon>Pelagicoccus</taxon>
    </lineage>
</organism>
<evidence type="ECO:0000313" key="6">
    <source>
        <dbReference type="Proteomes" id="UP000526501"/>
    </source>
</evidence>
<evidence type="ECO:0000256" key="2">
    <source>
        <dbReference type="ARBA" id="ARBA00022676"/>
    </source>
</evidence>
<proteinExistence type="inferred from homology"/>
<dbReference type="SUPFAM" id="SSF53448">
    <property type="entry name" value="Nucleotide-diphospho-sugar transferases"/>
    <property type="match status" value="1"/>
</dbReference>
<comment type="similarity">
    <text evidence="1">Belongs to the glycosyltransferase 2 family.</text>
</comment>
<dbReference type="Proteomes" id="UP000526501">
    <property type="component" value="Unassembled WGS sequence"/>
</dbReference>
<dbReference type="EMBL" id="JACHVC010000013">
    <property type="protein sequence ID" value="MBC2607802.1"/>
    <property type="molecule type" value="Genomic_DNA"/>
</dbReference>
<dbReference type="AlphaFoldDB" id="A0A7X1B933"/>
<reference evidence="5 6" key="1">
    <citation type="submission" date="2020-07" db="EMBL/GenBank/DDBJ databases">
        <authorList>
            <person name="Feng X."/>
        </authorList>
    </citation>
    <scope>NUCLEOTIDE SEQUENCE [LARGE SCALE GENOMIC DNA]</scope>
    <source>
        <strain evidence="5 6">JCM23202</strain>
    </source>
</reference>
<dbReference type="CDD" id="cd04186">
    <property type="entry name" value="GT_2_like_c"/>
    <property type="match status" value="1"/>
</dbReference>
<keyword evidence="3 5" id="KW-0808">Transferase</keyword>
<dbReference type="InterPro" id="IPR029044">
    <property type="entry name" value="Nucleotide-diphossugar_trans"/>
</dbReference>
<keyword evidence="6" id="KW-1185">Reference proteome</keyword>
<dbReference type="Gene3D" id="3.90.550.10">
    <property type="entry name" value="Spore Coat Polysaccharide Biosynthesis Protein SpsA, Chain A"/>
    <property type="match status" value="1"/>
</dbReference>
<dbReference type="InterPro" id="IPR001173">
    <property type="entry name" value="Glyco_trans_2-like"/>
</dbReference>
<name>A0A7X1B933_9BACT</name>
<accession>A0A7X1B933</accession>
<dbReference type="GO" id="GO:0016757">
    <property type="term" value="F:glycosyltransferase activity"/>
    <property type="evidence" value="ECO:0007669"/>
    <property type="project" value="UniProtKB-KW"/>
</dbReference>
<evidence type="ECO:0000256" key="3">
    <source>
        <dbReference type="ARBA" id="ARBA00022679"/>
    </source>
</evidence>
<evidence type="ECO:0000259" key="4">
    <source>
        <dbReference type="Pfam" id="PF00535"/>
    </source>
</evidence>
<dbReference type="PANTHER" id="PTHR43179:SF12">
    <property type="entry name" value="GALACTOFURANOSYLTRANSFERASE GLFT2"/>
    <property type="match status" value="1"/>
</dbReference>
<feature type="domain" description="Glycosyltransferase 2-like" evidence="4">
    <location>
        <begin position="4"/>
        <end position="134"/>
    </location>
</feature>
<comment type="caution">
    <text evidence="5">The sequence shown here is derived from an EMBL/GenBank/DDBJ whole genome shotgun (WGS) entry which is preliminary data.</text>
</comment>
<sequence length="263" mass="29760">MLSSLEKTIDLSNKEVVLIDDCSKDGTSEYLDDLETRPNFTIIRNTENLGFAASNNIAARQAQSDVLVFINNDLEFSANWLDPMLAALTGSPDVGAVGNVQRNFATNLVDHAGIFFDLEGMPTHAHKNRRNPPKGSMIERNAATAACLAIKKETFFSVGGFDEAYRNGMEDVDLCMKLKKNGQKILVALDSVIRHHVSSAPGRHVNNDANSNLFRDRWSDFARPFGQSEWPMEYFRRYARFWWRMNPRLAIKALSMLLMSYFR</sequence>
<dbReference type="PANTHER" id="PTHR43179">
    <property type="entry name" value="RHAMNOSYLTRANSFERASE WBBL"/>
    <property type="match status" value="1"/>
</dbReference>
<evidence type="ECO:0000256" key="1">
    <source>
        <dbReference type="ARBA" id="ARBA00006739"/>
    </source>
</evidence>
<dbReference type="Pfam" id="PF00535">
    <property type="entry name" value="Glycos_transf_2"/>
    <property type="match status" value="1"/>
</dbReference>
<keyword evidence="2" id="KW-0328">Glycosyltransferase</keyword>
<protein>
    <submittedName>
        <fullName evidence="5">Glycosyltransferase family 2 protein</fullName>
    </submittedName>
</protein>
<evidence type="ECO:0000313" key="5">
    <source>
        <dbReference type="EMBL" id="MBC2607802.1"/>
    </source>
</evidence>